<dbReference type="EMBL" id="LJZO01000041">
    <property type="protein sequence ID" value="ROV91826.1"/>
    <property type="molecule type" value="Genomic_DNA"/>
</dbReference>
<gene>
    <name evidence="2" type="ORF">VSDG_06442</name>
</gene>
<organism evidence="2 3">
    <name type="scientific">Cytospora chrysosperma</name>
    <name type="common">Cytospora canker fungus</name>
    <name type="synonym">Sphaeria chrysosperma</name>
    <dbReference type="NCBI Taxonomy" id="252740"/>
    <lineage>
        <taxon>Eukaryota</taxon>
        <taxon>Fungi</taxon>
        <taxon>Dikarya</taxon>
        <taxon>Ascomycota</taxon>
        <taxon>Pezizomycotina</taxon>
        <taxon>Sordariomycetes</taxon>
        <taxon>Sordariomycetidae</taxon>
        <taxon>Diaporthales</taxon>
        <taxon>Cytosporaceae</taxon>
        <taxon>Cytospora</taxon>
    </lineage>
</organism>
<dbReference type="AlphaFoldDB" id="A0A423VLC7"/>
<protein>
    <submittedName>
        <fullName evidence="2">Uncharacterized protein</fullName>
    </submittedName>
</protein>
<keyword evidence="3" id="KW-1185">Reference proteome</keyword>
<proteinExistence type="predicted"/>
<evidence type="ECO:0000256" key="1">
    <source>
        <dbReference type="SAM" id="MobiDB-lite"/>
    </source>
</evidence>
<name>A0A423VLC7_CYTCH</name>
<dbReference type="Proteomes" id="UP000284375">
    <property type="component" value="Unassembled WGS sequence"/>
</dbReference>
<feature type="region of interest" description="Disordered" evidence="1">
    <location>
        <begin position="68"/>
        <end position="95"/>
    </location>
</feature>
<sequence>MSREWIEGVEGILSPRGQPSYAFQGRLAMLFMGSSSYGAILPMKEEEPCCELGGPYGRPLGIGDEKKVGGRDRSCGPNSIAAPSHPHRVSINAGGGGGGRKTLAAIANGVASSLAGSRGGMGARKKRVRFSREVEVRYFGKDECAKRTTSTK</sequence>
<evidence type="ECO:0000313" key="2">
    <source>
        <dbReference type="EMBL" id="ROV91826.1"/>
    </source>
</evidence>
<reference evidence="2 3" key="1">
    <citation type="submission" date="2015-09" db="EMBL/GenBank/DDBJ databases">
        <title>Host preference determinants of Valsa canker pathogens revealed by comparative genomics.</title>
        <authorList>
            <person name="Yin Z."/>
            <person name="Huang L."/>
        </authorList>
    </citation>
    <scope>NUCLEOTIDE SEQUENCE [LARGE SCALE GENOMIC DNA]</scope>
    <source>
        <strain evidence="2 3">YSFL</strain>
    </source>
</reference>
<accession>A0A423VLC7</accession>
<comment type="caution">
    <text evidence="2">The sequence shown here is derived from an EMBL/GenBank/DDBJ whole genome shotgun (WGS) entry which is preliminary data.</text>
</comment>
<evidence type="ECO:0000313" key="3">
    <source>
        <dbReference type="Proteomes" id="UP000284375"/>
    </source>
</evidence>